<dbReference type="RefSeq" id="XP_056075176.1">
    <property type="nucleotide sequence ID" value="XM_056211703.1"/>
</dbReference>
<dbReference type="Gene3D" id="3.20.20.70">
    <property type="entry name" value="Aldolase class I"/>
    <property type="match status" value="1"/>
</dbReference>
<comment type="similarity">
    <text evidence="1">Belongs to the DapA family.</text>
</comment>
<dbReference type="CDD" id="cd00408">
    <property type="entry name" value="DHDPS-like"/>
    <property type="match status" value="1"/>
</dbReference>
<evidence type="ECO:0000256" key="3">
    <source>
        <dbReference type="PIRSR" id="PIRSR001365-2"/>
    </source>
</evidence>
<dbReference type="PANTHER" id="PTHR12128">
    <property type="entry name" value="DIHYDRODIPICOLINATE SYNTHASE"/>
    <property type="match status" value="1"/>
</dbReference>
<dbReference type="GeneID" id="80906429"/>
<sequence>MPVAKSTIPDKKTMLPPGVYTPVITLYKPTRTQEIDLDAMYKHCQFLVRGGQHGLVYQGTNGEAVLLAREEKKDILRMARRAVTDLGVPEYPVVAGISGQSTNESIELAKDAAEAGASFGLLLPPSYWAKAVSEEALLGYYRDVADASPIPVVIYNFPGVTSGIDLNSDDLSSLASHPNIVAVKLTCMNVGKAIRLASKFTPQQFSVYGGSSDFLFPTLEGGGVGCVTGMGNVFPKSTARVYDLWAAGKKDEARKLQDVVANAEWACKKSLALTKFAAGHFAGKQLGLGDAKTFYPRRPYLPATEKMQQWTLEVMGVLKEEENAIADKVFDKAAVNGSK</sequence>
<evidence type="ECO:0000313" key="4">
    <source>
        <dbReference type="EMBL" id="KAJ4358317.1"/>
    </source>
</evidence>
<dbReference type="PIRSF" id="PIRSF001365">
    <property type="entry name" value="DHDPS"/>
    <property type="match status" value="1"/>
</dbReference>
<feature type="binding site" evidence="3">
    <location>
        <position position="227"/>
    </location>
    <ligand>
        <name>pyruvate</name>
        <dbReference type="ChEBI" id="CHEBI:15361"/>
    </ligand>
</feature>
<dbReference type="Proteomes" id="UP001140513">
    <property type="component" value="Unassembled WGS sequence"/>
</dbReference>
<evidence type="ECO:0000256" key="2">
    <source>
        <dbReference type="PIRSR" id="PIRSR001365-1"/>
    </source>
</evidence>
<dbReference type="EMBL" id="JAPEUX010000002">
    <property type="protein sequence ID" value="KAJ4358317.1"/>
    <property type="molecule type" value="Genomic_DNA"/>
</dbReference>
<accession>A0A9W8XSI7</accession>
<dbReference type="Pfam" id="PF00701">
    <property type="entry name" value="DHDPS"/>
    <property type="match status" value="1"/>
</dbReference>
<dbReference type="GO" id="GO:0008840">
    <property type="term" value="F:4-hydroxy-tetrahydrodipicolinate synthase activity"/>
    <property type="evidence" value="ECO:0007669"/>
    <property type="project" value="TreeGrafter"/>
</dbReference>
<reference evidence="4" key="1">
    <citation type="submission" date="2022-10" db="EMBL/GenBank/DDBJ databases">
        <title>Tapping the CABI collections for fungal endophytes: first genome assemblies for Collariella, Neodidymelliopsis, Ascochyta clinopodiicola, Didymella pomorum, Didymosphaeria variabile, Neocosmospora piperis and Neocucurbitaria cava.</title>
        <authorList>
            <person name="Hill R."/>
        </authorList>
    </citation>
    <scope>NUCLEOTIDE SEQUENCE</scope>
    <source>
        <strain evidence="4">IMI 356815</strain>
    </source>
</reference>
<dbReference type="InterPro" id="IPR002220">
    <property type="entry name" value="DapA-like"/>
</dbReference>
<protein>
    <recommendedName>
        <fullName evidence="6">Dihydrodipicolinate synthase</fullName>
    </recommendedName>
</protein>
<keyword evidence="5" id="KW-1185">Reference proteome</keyword>
<proteinExistence type="inferred from homology"/>
<dbReference type="SMART" id="SM01130">
    <property type="entry name" value="DHDPS"/>
    <property type="match status" value="1"/>
</dbReference>
<feature type="active site" description="Proton donor/acceptor" evidence="2">
    <location>
        <position position="155"/>
    </location>
</feature>
<dbReference type="InterPro" id="IPR013785">
    <property type="entry name" value="Aldolase_TIM"/>
</dbReference>
<dbReference type="PANTHER" id="PTHR12128:SF47">
    <property type="entry name" value="DIHYDRODIPICOLINATE SYNTHASE-RELATED"/>
    <property type="match status" value="1"/>
</dbReference>
<gene>
    <name evidence="4" type="ORF">N0V89_002899</name>
</gene>
<keyword evidence="1" id="KW-0456">Lyase</keyword>
<organism evidence="4 5">
    <name type="scientific">Didymosphaeria variabile</name>
    <dbReference type="NCBI Taxonomy" id="1932322"/>
    <lineage>
        <taxon>Eukaryota</taxon>
        <taxon>Fungi</taxon>
        <taxon>Dikarya</taxon>
        <taxon>Ascomycota</taxon>
        <taxon>Pezizomycotina</taxon>
        <taxon>Dothideomycetes</taxon>
        <taxon>Pleosporomycetidae</taxon>
        <taxon>Pleosporales</taxon>
        <taxon>Massarineae</taxon>
        <taxon>Didymosphaeriaceae</taxon>
        <taxon>Didymosphaeria</taxon>
    </lineage>
</organism>
<comment type="caution">
    <text evidence="4">The sequence shown here is derived from an EMBL/GenBank/DDBJ whole genome shotgun (WGS) entry which is preliminary data.</text>
</comment>
<evidence type="ECO:0008006" key="6">
    <source>
        <dbReference type="Google" id="ProtNLM"/>
    </source>
</evidence>
<dbReference type="PRINTS" id="PR00146">
    <property type="entry name" value="DHPICSNTHASE"/>
</dbReference>
<evidence type="ECO:0000256" key="1">
    <source>
        <dbReference type="PIRNR" id="PIRNR001365"/>
    </source>
</evidence>
<dbReference type="AlphaFoldDB" id="A0A9W8XSI7"/>
<feature type="active site" description="Schiff-base intermediate with substrate" evidence="2">
    <location>
        <position position="184"/>
    </location>
</feature>
<name>A0A9W8XSI7_9PLEO</name>
<evidence type="ECO:0000313" key="5">
    <source>
        <dbReference type="Proteomes" id="UP001140513"/>
    </source>
</evidence>
<dbReference type="OrthoDB" id="191315at2759"/>
<dbReference type="SUPFAM" id="SSF51569">
    <property type="entry name" value="Aldolase"/>
    <property type="match status" value="1"/>
</dbReference>